<dbReference type="InterPro" id="IPR036388">
    <property type="entry name" value="WH-like_DNA-bd_sf"/>
</dbReference>
<dbReference type="SMART" id="SM00421">
    <property type="entry name" value="HTH_LUXR"/>
    <property type="match status" value="1"/>
</dbReference>
<reference evidence="5" key="1">
    <citation type="submission" date="2021-01" db="EMBL/GenBank/DDBJ databases">
        <title>Whole genome shotgun sequence of Actinoplanes rishiriensis NBRC 108556.</title>
        <authorList>
            <person name="Komaki H."/>
            <person name="Tamura T."/>
        </authorList>
    </citation>
    <scope>NUCLEOTIDE SEQUENCE</scope>
    <source>
        <strain evidence="5">NBRC 108556</strain>
    </source>
</reference>
<proteinExistence type="predicted"/>
<dbReference type="GO" id="GO:0003677">
    <property type="term" value="F:DNA binding"/>
    <property type="evidence" value="ECO:0007669"/>
    <property type="project" value="UniProtKB-KW"/>
</dbReference>
<dbReference type="Gene3D" id="1.25.40.10">
    <property type="entry name" value="Tetratricopeptide repeat domain"/>
    <property type="match status" value="1"/>
</dbReference>
<dbReference type="Proteomes" id="UP000636960">
    <property type="component" value="Unassembled WGS sequence"/>
</dbReference>
<dbReference type="InterPro" id="IPR011990">
    <property type="entry name" value="TPR-like_helical_dom_sf"/>
</dbReference>
<dbReference type="SUPFAM" id="SSF46894">
    <property type="entry name" value="C-terminal effector domain of the bipartite response regulators"/>
    <property type="match status" value="1"/>
</dbReference>
<keyword evidence="2" id="KW-0238">DNA-binding</keyword>
<dbReference type="PANTHER" id="PTHR44688">
    <property type="entry name" value="DNA-BINDING TRANSCRIPTIONAL ACTIVATOR DEVR_DOSR"/>
    <property type="match status" value="1"/>
</dbReference>
<dbReference type="Pfam" id="PF00196">
    <property type="entry name" value="GerE"/>
    <property type="match status" value="1"/>
</dbReference>
<dbReference type="CDD" id="cd06170">
    <property type="entry name" value="LuxR_C_like"/>
    <property type="match status" value="1"/>
</dbReference>
<sequence length="844" mass="91679">MATATGRLGRPVVRQPLVRRRRLAEMLDAGVRRSVTLVCAGPGWGKSTLVASWAEARAGTGPIAWLTLAARHNDSRIFWSDLVGALRTAGAVRCGNPLEAFEADDLAVRRVAAGLDALPSPVVVVLDNFHVVGDPAVMAGLATLLHEPPPALRLVLVTRTEPGLPLHRFRAGGDLTEIRARHLAFRAPEAAGLPAVHEQRLDVEELTGLLNRTEGWAVGLQMMAGGDTRAVADYLLNEVVSGMPAKMREFLYRSSVPDAVCGPLADALTGETHSRRLLERLASGNAFVVPVDGRPGWFRYHPLLREVLRDRLQLDQPGVEPQLHLLAAQWYAKQRSTLDALQHAAAAEDWPFVGRLVVGRALVAFMSGERQTLLSVLHAIPADHITDTAELTLCGAALRYEAGDHGGVRAMLRRARTMLADVPQVSVQVDLTVRLMENGAVVRPRGDMPALIEATTHLLRLLASLRQDELPSLLHYRAVTLNNKGIALLWTDRPDHADRYLWAAATAARSVGGALIEVDALAHLGLLVFLQGAVREAAEFVRSAVDLARRHGFESTPQVAAAYLTQALVELEQDRVAEAQEALRRGLHAAGVDPPVLLAELAVLVRVQVLLATGDPAAARTLIRQTRAEAPRTLVSALHERWLRLAESEADLQLGAAREVLTRYQRVPPRGLLSPAEHVCVARAHLATGNRAAAEDILGRVRDGADQVAAVTAWIATAFDADTEGHGNRSIDALSRAVLAAERESIRRPFRTFDTRRMAALLDRRRWVDVEPAGGLPDGPAAVLSERERDVLRYLPTVLTAGEIAANLNISVNTVKAHMRSIYRKLGAARRRDAVVRARQLGLI</sequence>
<dbReference type="Gene3D" id="1.10.10.10">
    <property type="entry name" value="Winged helix-like DNA-binding domain superfamily/Winged helix DNA-binding domain"/>
    <property type="match status" value="1"/>
</dbReference>
<evidence type="ECO:0000313" key="6">
    <source>
        <dbReference type="Proteomes" id="UP000636960"/>
    </source>
</evidence>
<keyword evidence="1" id="KW-0805">Transcription regulation</keyword>
<comment type="caution">
    <text evidence="5">The sequence shown here is derived from an EMBL/GenBank/DDBJ whole genome shotgun (WGS) entry which is preliminary data.</text>
</comment>
<evidence type="ECO:0000256" key="3">
    <source>
        <dbReference type="ARBA" id="ARBA00023163"/>
    </source>
</evidence>
<feature type="domain" description="HTH luxR-type" evidence="4">
    <location>
        <begin position="777"/>
        <end position="842"/>
    </location>
</feature>
<dbReference type="PRINTS" id="PR00038">
    <property type="entry name" value="HTHLUXR"/>
</dbReference>
<keyword evidence="6" id="KW-1185">Reference proteome</keyword>
<keyword evidence="3" id="KW-0804">Transcription</keyword>
<dbReference type="GO" id="GO:0006355">
    <property type="term" value="P:regulation of DNA-templated transcription"/>
    <property type="evidence" value="ECO:0007669"/>
    <property type="project" value="InterPro"/>
</dbReference>
<accession>A0A919MX34</accession>
<evidence type="ECO:0000259" key="4">
    <source>
        <dbReference type="PROSITE" id="PS50043"/>
    </source>
</evidence>
<dbReference type="InterPro" id="IPR016032">
    <property type="entry name" value="Sig_transdc_resp-reg_C-effctor"/>
</dbReference>
<name>A0A919MX34_9ACTN</name>
<dbReference type="InterPro" id="IPR027417">
    <property type="entry name" value="P-loop_NTPase"/>
</dbReference>
<dbReference type="SUPFAM" id="SSF52540">
    <property type="entry name" value="P-loop containing nucleoside triphosphate hydrolases"/>
    <property type="match status" value="1"/>
</dbReference>
<dbReference type="RefSeq" id="WP_275410891.1">
    <property type="nucleotide sequence ID" value="NZ_BOMV01000063.1"/>
</dbReference>
<evidence type="ECO:0000313" key="5">
    <source>
        <dbReference type="EMBL" id="GIE98483.1"/>
    </source>
</evidence>
<dbReference type="PROSITE" id="PS50043">
    <property type="entry name" value="HTH_LUXR_2"/>
    <property type="match status" value="1"/>
</dbReference>
<dbReference type="InterPro" id="IPR059106">
    <property type="entry name" value="WHD_MalT"/>
</dbReference>
<dbReference type="InterPro" id="IPR000792">
    <property type="entry name" value="Tscrpt_reg_LuxR_C"/>
</dbReference>
<evidence type="ECO:0000256" key="1">
    <source>
        <dbReference type="ARBA" id="ARBA00023015"/>
    </source>
</evidence>
<dbReference type="SUPFAM" id="SSF48452">
    <property type="entry name" value="TPR-like"/>
    <property type="match status" value="1"/>
</dbReference>
<dbReference type="Pfam" id="PF25873">
    <property type="entry name" value="WHD_MalT"/>
    <property type="match status" value="1"/>
</dbReference>
<evidence type="ECO:0000256" key="2">
    <source>
        <dbReference type="ARBA" id="ARBA00023125"/>
    </source>
</evidence>
<gene>
    <name evidence="5" type="ORF">Ari01nite_59480</name>
</gene>
<protein>
    <submittedName>
        <fullName evidence="5">Transcriptional regulator</fullName>
    </submittedName>
</protein>
<organism evidence="5 6">
    <name type="scientific">Paractinoplanes rishiriensis</name>
    <dbReference type="NCBI Taxonomy" id="1050105"/>
    <lineage>
        <taxon>Bacteria</taxon>
        <taxon>Bacillati</taxon>
        <taxon>Actinomycetota</taxon>
        <taxon>Actinomycetes</taxon>
        <taxon>Micromonosporales</taxon>
        <taxon>Micromonosporaceae</taxon>
        <taxon>Paractinoplanes</taxon>
    </lineage>
</organism>
<dbReference type="AlphaFoldDB" id="A0A919MX34"/>
<dbReference type="PANTHER" id="PTHR44688:SF16">
    <property type="entry name" value="DNA-BINDING TRANSCRIPTIONAL ACTIVATOR DEVR_DOSR"/>
    <property type="match status" value="1"/>
</dbReference>
<dbReference type="EMBL" id="BOMV01000063">
    <property type="protein sequence ID" value="GIE98483.1"/>
    <property type="molecule type" value="Genomic_DNA"/>
</dbReference>